<gene>
    <name evidence="7" type="ORF">TPAR_05960</name>
</gene>
<dbReference type="SMART" id="SM01262">
    <property type="entry name" value="LAMTOR"/>
    <property type="match status" value="1"/>
</dbReference>
<reference evidence="7 8" key="1">
    <citation type="submission" date="2018-01" db="EMBL/GenBank/DDBJ databases">
        <title>Harnessing the power of phylogenomics to disentangle the directionality and signatures of interkingdom host jumping in the parasitic fungal genus Tolypocladium.</title>
        <authorList>
            <person name="Quandt C.A."/>
            <person name="Patterson W."/>
            <person name="Spatafora J.W."/>
        </authorList>
    </citation>
    <scope>NUCLEOTIDE SEQUENCE [LARGE SCALE GENOMIC DNA]</scope>
    <source>
        <strain evidence="7 8">NRBC 100945</strain>
    </source>
</reference>
<dbReference type="Proteomes" id="UP000237481">
    <property type="component" value="Unassembled WGS sequence"/>
</dbReference>
<accession>A0A2S4KUJ9</accession>
<evidence type="ECO:0000256" key="1">
    <source>
        <dbReference type="ARBA" id="ARBA00004308"/>
    </source>
</evidence>
<evidence type="ECO:0000256" key="3">
    <source>
        <dbReference type="ARBA" id="ARBA00023136"/>
    </source>
</evidence>
<dbReference type="Pfam" id="PF15454">
    <property type="entry name" value="LAMTOR"/>
    <property type="match status" value="1"/>
</dbReference>
<dbReference type="GO" id="GO:0071230">
    <property type="term" value="P:cellular response to amino acid stimulus"/>
    <property type="evidence" value="ECO:0007669"/>
    <property type="project" value="InterPro"/>
</dbReference>
<proteinExistence type="predicted"/>
<protein>
    <submittedName>
        <fullName evidence="7">Uncharacterized protein</fullName>
    </submittedName>
</protein>
<keyword evidence="5" id="KW-0449">Lipoprotein</keyword>
<dbReference type="GO" id="GO:0043410">
    <property type="term" value="P:positive regulation of MAPK cascade"/>
    <property type="evidence" value="ECO:0007669"/>
    <property type="project" value="InterPro"/>
</dbReference>
<keyword evidence="2" id="KW-0519">Myristate</keyword>
<evidence type="ECO:0000256" key="5">
    <source>
        <dbReference type="ARBA" id="ARBA00023288"/>
    </source>
</evidence>
<evidence type="ECO:0000313" key="8">
    <source>
        <dbReference type="Proteomes" id="UP000237481"/>
    </source>
</evidence>
<keyword evidence="3" id="KW-0472">Membrane</keyword>
<dbReference type="InterPro" id="IPR028209">
    <property type="entry name" value="LAMTOR1/MEH1"/>
</dbReference>
<name>A0A2S4KUJ9_9HYPO</name>
<evidence type="ECO:0000256" key="4">
    <source>
        <dbReference type="ARBA" id="ARBA00023139"/>
    </source>
</evidence>
<feature type="compositionally biased region" description="Polar residues" evidence="6">
    <location>
        <begin position="18"/>
        <end position="30"/>
    </location>
</feature>
<evidence type="ECO:0000256" key="2">
    <source>
        <dbReference type="ARBA" id="ARBA00022707"/>
    </source>
</evidence>
<dbReference type="GO" id="GO:0045121">
    <property type="term" value="C:membrane raft"/>
    <property type="evidence" value="ECO:0007669"/>
    <property type="project" value="InterPro"/>
</dbReference>
<dbReference type="GO" id="GO:0071986">
    <property type="term" value="C:Ragulator complex"/>
    <property type="evidence" value="ECO:0007669"/>
    <property type="project" value="InterPro"/>
</dbReference>
<dbReference type="AlphaFoldDB" id="A0A2S4KUJ9"/>
<keyword evidence="8" id="KW-1185">Reference proteome</keyword>
<dbReference type="GO" id="GO:0031902">
    <property type="term" value="C:late endosome membrane"/>
    <property type="evidence" value="ECO:0007669"/>
    <property type="project" value="InterPro"/>
</dbReference>
<sequence>MARRHKHGQAEAEERVRLSSTYHYQRSGSRVRSAVYPAAPAVPNSTVDPPTEDTRGRARRNLLQSLASTSSVPTVQAVVGAVSFPRACHRTANRARRTKLPDHGSGRDAASLATMGACQSCLGRRDRDDYDEGEESRLLYEDGNGMQYGSFGDPAMGGDDTVEAQRENEALQRVVAKTSNNMVDVFEIAPHDSSRGSTSTPFAYAGQGARVARYQHLVSKLSADEDGDAAGVRVDWLAEDDVDELQGNGPESIQTLVDGNGGPLVGTFADAAAAMQ</sequence>
<comment type="caution">
    <text evidence="7">The sequence shown here is derived from an EMBL/GenBank/DDBJ whole genome shotgun (WGS) entry which is preliminary data.</text>
</comment>
<feature type="region of interest" description="Disordered" evidence="6">
    <location>
        <begin position="1"/>
        <end position="55"/>
    </location>
</feature>
<evidence type="ECO:0000256" key="6">
    <source>
        <dbReference type="SAM" id="MobiDB-lite"/>
    </source>
</evidence>
<comment type="subcellular location">
    <subcellularLocation>
        <location evidence="1">Endomembrane system</location>
    </subcellularLocation>
</comment>
<dbReference type="GO" id="GO:0032008">
    <property type="term" value="P:positive regulation of TOR signaling"/>
    <property type="evidence" value="ECO:0007669"/>
    <property type="project" value="InterPro"/>
</dbReference>
<dbReference type="EMBL" id="PKSG01000634">
    <property type="protein sequence ID" value="POR33840.1"/>
    <property type="molecule type" value="Genomic_DNA"/>
</dbReference>
<evidence type="ECO:0000313" key="7">
    <source>
        <dbReference type="EMBL" id="POR33840.1"/>
    </source>
</evidence>
<dbReference type="GO" id="GO:0001919">
    <property type="term" value="P:regulation of receptor recycling"/>
    <property type="evidence" value="ECO:0007669"/>
    <property type="project" value="InterPro"/>
</dbReference>
<dbReference type="OrthoDB" id="5299893at2759"/>
<organism evidence="7 8">
    <name type="scientific">Tolypocladium paradoxum</name>
    <dbReference type="NCBI Taxonomy" id="94208"/>
    <lineage>
        <taxon>Eukaryota</taxon>
        <taxon>Fungi</taxon>
        <taxon>Dikarya</taxon>
        <taxon>Ascomycota</taxon>
        <taxon>Pezizomycotina</taxon>
        <taxon>Sordariomycetes</taxon>
        <taxon>Hypocreomycetidae</taxon>
        <taxon>Hypocreales</taxon>
        <taxon>Ophiocordycipitaceae</taxon>
        <taxon>Tolypocladium</taxon>
    </lineage>
</organism>
<keyword evidence="4" id="KW-0564">Palmitate</keyword>
<feature type="compositionally biased region" description="Basic and acidic residues" evidence="6">
    <location>
        <begin position="8"/>
        <end position="17"/>
    </location>
</feature>
<dbReference type="GO" id="GO:0016197">
    <property type="term" value="P:endosomal transport"/>
    <property type="evidence" value="ECO:0007669"/>
    <property type="project" value="InterPro"/>
</dbReference>